<name>A0ABQ3VVB8_9LACO</name>
<protein>
    <submittedName>
        <fullName evidence="1">Galactose mutarotase</fullName>
    </submittedName>
</protein>
<sequence length="294" mass="33273">MITLKNQYLSVLINEFGAELTSVQGLDEAHIEYIWQADPNYWKRHAPILFPIVGRLKDNQYQYLGQTYSMTQHGFARDNFFDVQAQSDTAVELALTATDETFQHYPFKFRLTVSYELVDHELKVRLSVVNPSDERNLLFSLGAHPGFNVPLIPGKGTFKDAFVRVAPKKDYPRIPLKPPYSDPNDVKTMDFTQPLSLRHKLFENDALVLSLNHQETTVMLASTANDHGVALTTLNAPYVGIWSPYPKKAPFVCIEPWWGIADTVDSDGQLADKLAINTLAPQKTFDAGYNISFF</sequence>
<dbReference type="Proteomes" id="UP000604765">
    <property type="component" value="Unassembled WGS sequence"/>
</dbReference>
<dbReference type="Gene3D" id="2.70.98.10">
    <property type="match status" value="1"/>
</dbReference>
<dbReference type="InterPro" id="IPR037481">
    <property type="entry name" value="LacX"/>
</dbReference>
<dbReference type="Pfam" id="PF01263">
    <property type="entry name" value="Aldose_epim"/>
    <property type="match status" value="1"/>
</dbReference>
<dbReference type="RefSeq" id="WP_203628884.1">
    <property type="nucleotide sequence ID" value="NZ_BNJR01000004.1"/>
</dbReference>
<keyword evidence="2" id="KW-1185">Reference proteome</keyword>
<evidence type="ECO:0000313" key="1">
    <source>
        <dbReference type="EMBL" id="GHP12828.1"/>
    </source>
</evidence>
<dbReference type="InterPro" id="IPR014718">
    <property type="entry name" value="GH-type_carb-bd"/>
</dbReference>
<dbReference type="SUPFAM" id="SSF74650">
    <property type="entry name" value="Galactose mutarotase-like"/>
    <property type="match status" value="1"/>
</dbReference>
<accession>A0ABQ3VVB8</accession>
<organism evidence="1 2">
    <name type="scientific">Lentilactobacillus fungorum</name>
    <dbReference type="NCBI Taxonomy" id="2201250"/>
    <lineage>
        <taxon>Bacteria</taxon>
        <taxon>Bacillati</taxon>
        <taxon>Bacillota</taxon>
        <taxon>Bacilli</taxon>
        <taxon>Lactobacillales</taxon>
        <taxon>Lactobacillaceae</taxon>
        <taxon>Lentilactobacillus</taxon>
    </lineage>
</organism>
<gene>
    <name evidence="1" type="ORF">YK48G_02530</name>
</gene>
<dbReference type="InterPro" id="IPR008183">
    <property type="entry name" value="Aldose_1/G6P_1-epimerase"/>
</dbReference>
<dbReference type="EMBL" id="BNJR01000004">
    <property type="protein sequence ID" value="GHP12828.1"/>
    <property type="molecule type" value="Genomic_DNA"/>
</dbReference>
<comment type="caution">
    <text evidence="1">The sequence shown here is derived from an EMBL/GenBank/DDBJ whole genome shotgun (WGS) entry which is preliminary data.</text>
</comment>
<dbReference type="CDD" id="cd09024">
    <property type="entry name" value="Aldose_epim_lacX"/>
    <property type="match status" value="1"/>
</dbReference>
<proteinExistence type="predicted"/>
<dbReference type="PANTHER" id="PTHR11122:SF13">
    <property type="entry name" value="GLUCOSE-6-PHOSPHATE 1-EPIMERASE"/>
    <property type="match status" value="1"/>
</dbReference>
<dbReference type="InterPro" id="IPR011013">
    <property type="entry name" value="Gal_mutarotase_sf_dom"/>
</dbReference>
<reference evidence="1 2" key="1">
    <citation type="journal article" date="2021" name="Int. J. Syst. Evol. Microbiol.">
        <title>Lentilactobacillus fungorum sp. nov., isolated from spent mushroom substrates.</title>
        <authorList>
            <person name="Tohno M."/>
            <person name="Tanizawa Y."/>
            <person name="Kojima Y."/>
            <person name="Sakamoto M."/>
            <person name="Ohkuma M."/>
            <person name="Kobayashi H."/>
        </authorList>
    </citation>
    <scope>NUCLEOTIDE SEQUENCE [LARGE SCALE GENOMIC DNA]</scope>
    <source>
        <strain evidence="1 2">YK48G</strain>
    </source>
</reference>
<evidence type="ECO:0000313" key="2">
    <source>
        <dbReference type="Proteomes" id="UP000604765"/>
    </source>
</evidence>
<dbReference type="PANTHER" id="PTHR11122">
    <property type="entry name" value="APOSPORY-ASSOCIATED PROTEIN C-RELATED"/>
    <property type="match status" value="1"/>
</dbReference>